<dbReference type="PANTHER" id="PTHR43656:SF2">
    <property type="entry name" value="BINDING OXIDOREDUCTASE, PUTATIVE (AFU_ORTHOLOGUE AFUA_2G08260)-RELATED"/>
    <property type="match status" value="1"/>
</dbReference>
<dbReference type="PANTHER" id="PTHR43656">
    <property type="entry name" value="BINDING OXIDOREDUCTASE, PUTATIVE (AFU_ORTHOLOGUE AFUA_2G08260)-RELATED"/>
    <property type="match status" value="1"/>
</dbReference>
<sequence length="396" mass="44737">MKEKYQKLFETLTLPNGVDLDNRFVVSPVITQSSTREGFVTEADCAYAERRAHSAAMMITGAAYVEPYGQLFKYGFAATDDRHIPGLTQLAKAMKSKGNKAILQLTHAGRFAEIALQDYSVVYGPSRMELNTPVKHTVYPMTKRKIKQVISQYGDATRRAIKAGFDGVEISAAQRLLIQTFFSKFSNEREDEYGPQSLENRSRFGLEVFKEVQRVIEEEKAGPEFILGFRGTPEEARGDQIGYTVEEFNYFVDEIMKLADIDYYATASWGKNIYAQKIRAGKYQGEYMNKIVHDHFKGRLPIMATGGINSPEKALEALKYSDFVGASTPFVTEPEFAVKIAEGRENEIDMGISEEKIDDLKIPDRAFADIVYMMDLGGSLSEETRDRIRRLDQESD</sequence>
<comment type="caution">
    <text evidence="4">The sequence shown here is derived from an EMBL/GenBank/DDBJ whole genome shotgun (WGS) entry which is preliminary data.</text>
</comment>
<dbReference type="SUPFAM" id="SSF51395">
    <property type="entry name" value="FMN-linked oxidoreductases"/>
    <property type="match status" value="1"/>
</dbReference>
<reference evidence="4" key="1">
    <citation type="submission" date="2023-07" db="EMBL/GenBank/DDBJ databases">
        <title>Between Cages and Wild: Unraveling the Impact of Captivity on Animal Microbiomes and Antimicrobial Resistance.</title>
        <authorList>
            <person name="Schmartz G.P."/>
            <person name="Rehner J."/>
            <person name="Schuff M.J."/>
            <person name="Becker S.L."/>
            <person name="Kravczyk M."/>
            <person name="Gurevich A."/>
            <person name="Francke R."/>
            <person name="Mueller R."/>
            <person name="Keller V."/>
            <person name="Keller A."/>
        </authorList>
    </citation>
    <scope>NUCLEOTIDE SEQUENCE</scope>
    <source>
        <strain evidence="4">S39M_St_73</strain>
    </source>
</reference>
<proteinExistence type="predicted"/>
<evidence type="ECO:0000313" key="5">
    <source>
        <dbReference type="Proteomes" id="UP001171751"/>
    </source>
</evidence>
<dbReference type="GO" id="GO:0010181">
    <property type="term" value="F:FMN binding"/>
    <property type="evidence" value="ECO:0007669"/>
    <property type="project" value="InterPro"/>
</dbReference>
<dbReference type="Pfam" id="PF00724">
    <property type="entry name" value="Oxidored_FMN"/>
    <property type="match status" value="1"/>
</dbReference>
<evidence type="ECO:0000256" key="2">
    <source>
        <dbReference type="ARBA" id="ARBA00023002"/>
    </source>
</evidence>
<dbReference type="GO" id="GO:0016491">
    <property type="term" value="F:oxidoreductase activity"/>
    <property type="evidence" value="ECO:0007669"/>
    <property type="project" value="UniProtKB-KW"/>
</dbReference>
<dbReference type="InterPro" id="IPR001155">
    <property type="entry name" value="OxRdtase_FMN_N"/>
</dbReference>
<name>A0AA43RK52_9LACT</name>
<dbReference type="Gene3D" id="3.20.20.70">
    <property type="entry name" value="Aldolase class I"/>
    <property type="match status" value="1"/>
</dbReference>
<evidence type="ECO:0000313" key="4">
    <source>
        <dbReference type="EMBL" id="MDO5456986.1"/>
    </source>
</evidence>
<evidence type="ECO:0000259" key="3">
    <source>
        <dbReference type="Pfam" id="PF00724"/>
    </source>
</evidence>
<dbReference type="AlphaFoldDB" id="A0AA43RK52"/>
<accession>A0AA43RK52</accession>
<evidence type="ECO:0000256" key="1">
    <source>
        <dbReference type="ARBA" id="ARBA00022630"/>
    </source>
</evidence>
<keyword evidence="2" id="KW-0560">Oxidoreductase</keyword>
<dbReference type="InterPro" id="IPR013785">
    <property type="entry name" value="Aldolase_TIM"/>
</dbReference>
<keyword evidence="1" id="KW-0285">Flavoprotein</keyword>
<protein>
    <submittedName>
        <fullName evidence="4">NADH-dependent flavin oxidoreductase</fullName>
    </submittedName>
</protein>
<gene>
    <name evidence="4" type="ORF">Q4F26_01445</name>
</gene>
<dbReference type="EMBL" id="JAUNQW010000003">
    <property type="protein sequence ID" value="MDO5456986.1"/>
    <property type="molecule type" value="Genomic_DNA"/>
</dbReference>
<dbReference type="InterPro" id="IPR051799">
    <property type="entry name" value="NADH_flavin_oxidoreductase"/>
</dbReference>
<dbReference type="Proteomes" id="UP001171751">
    <property type="component" value="Unassembled WGS sequence"/>
</dbReference>
<keyword evidence="5" id="KW-1185">Reference proteome</keyword>
<dbReference type="CDD" id="cd04735">
    <property type="entry name" value="OYE_like_4_FMN"/>
    <property type="match status" value="1"/>
</dbReference>
<feature type="domain" description="NADH:flavin oxidoreductase/NADH oxidase N-terminal" evidence="3">
    <location>
        <begin position="7"/>
        <end position="346"/>
    </location>
</feature>
<organism evidence="4 5">
    <name type="scientific">Atopococcus tabaci</name>
    <dbReference type="NCBI Taxonomy" id="269774"/>
    <lineage>
        <taxon>Bacteria</taxon>
        <taxon>Bacillati</taxon>
        <taxon>Bacillota</taxon>
        <taxon>Bacilli</taxon>
        <taxon>Lactobacillales</taxon>
        <taxon>Carnobacteriaceae</taxon>
        <taxon>Atopococcus</taxon>
    </lineage>
</organism>